<dbReference type="PROSITE" id="PS50002">
    <property type="entry name" value="SH3"/>
    <property type="match status" value="1"/>
</dbReference>
<feature type="region of interest" description="Disordered" evidence="7">
    <location>
        <begin position="320"/>
        <end position="373"/>
    </location>
</feature>
<dbReference type="InterPro" id="IPR037781">
    <property type="entry name" value="SKAP_fam"/>
</dbReference>
<name>A0AAN8WF07_HALRR</name>
<keyword evidence="11" id="KW-1185">Reference proteome</keyword>
<keyword evidence="3 6" id="KW-0728">SH3 domain</keyword>
<dbReference type="SUPFAM" id="SSF50729">
    <property type="entry name" value="PH domain-like"/>
    <property type="match status" value="1"/>
</dbReference>
<keyword evidence="4" id="KW-0963">Cytoplasm</keyword>
<comment type="subcellular location">
    <subcellularLocation>
        <location evidence="1">Cytoplasm</location>
    </subcellularLocation>
</comment>
<evidence type="ECO:0000256" key="1">
    <source>
        <dbReference type="ARBA" id="ARBA00004496"/>
    </source>
</evidence>
<gene>
    <name evidence="10" type="ORF">SK128_007887</name>
</gene>
<dbReference type="Proteomes" id="UP001381693">
    <property type="component" value="Unassembled WGS sequence"/>
</dbReference>
<dbReference type="Gene3D" id="2.30.30.40">
    <property type="entry name" value="SH3 Domains"/>
    <property type="match status" value="1"/>
</dbReference>
<dbReference type="PROSITE" id="PS50003">
    <property type="entry name" value="PH_DOMAIN"/>
    <property type="match status" value="1"/>
</dbReference>
<dbReference type="GO" id="GO:0005886">
    <property type="term" value="C:plasma membrane"/>
    <property type="evidence" value="ECO:0007669"/>
    <property type="project" value="TreeGrafter"/>
</dbReference>
<feature type="domain" description="PH" evidence="9">
    <location>
        <begin position="47"/>
        <end position="149"/>
    </location>
</feature>
<evidence type="ECO:0000313" key="11">
    <source>
        <dbReference type="Proteomes" id="UP001381693"/>
    </source>
</evidence>
<dbReference type="EMBL" id="JAXCGZ010020879">
    <property type="protein sequence ID" value="KAK7063314.1"/>
    <property type="molecule type" value="Genomic_DNA"/>
</dbReference>
<feature type="domain" description="SH3" evidence="8">
    <location>
        <begin position="697"/>
        <end position="757"/>
    </location>
</feature>
<evidence type="ECO:0000256" key="4">
    <source>
        <dbReference type="ARBA" id="ARBA00022490"/>
    </source>
</evidence>
<dbReference type="Pfam" id="PF00169">
    <property type="entry name" value="PH"/>
    <property type="match status" value="1"/>
</dbReference>
<evidence type="ECO:0000259" key="8">
    <source>
        <dbReference type="PROSITE" id="PS50002"/>
    </source>
</evidence>
<comment type="similarity">
    <text evidence="2">Belongs to the SKAP family.</text>
</comment>
<feature type="compositionally biased region" description="Polar residues" evidence="7">
    <location>
        <begin position="363"/>
        <end position="373"/>
    </location>
</feature>
<dbReference type="SUPFAM" id="SSF50044">
    <property type="entry name" value="SH3-domain"/>
    <property type="match status" value="1"/>
</dbReference>
<dbReference type="SMART" id="SM00233">
    <property type="entry name" value="PH"/>
    <property type="match status" value="1"/>
</dbReference>
<dbReference type="InterPro" id="IPR036028">
    <property type="entry name" value="SH3-like_dom_sf"/>
</dbReference>
<evidence type="ECO:0000256" key="6">
    <source>
        <dbReference type="PROSITE-ProRule" id="PRU00192"/>
    </source>
</evidence>
<dbReference type="GO" id="GO:0005737">
    <property type="term" value="C:cytoplasm"/>
    <property type="evidence" value="ECO:0007669"/>
    <property type="project" value="UniProtKB-SubCell"/>
</dbReference>
<feature type="compositionally biased region" description="Polar residues" evidence="7">
    <location>
        <begin position="622"/>
        <end position="631"/>
    </location>
</feature>
<dbReference type="PANTHER" id="PTHR15129:SF0">
    <property type="entry name" value="SH3 DOMAIN-CONTAINING PROTEIN"/>
    <property type="match status" value="1"/>
</dbReference>
<comment type="caution">
    <text evidence="10">The sequence shown here is derived from an EMBL/GenBank/DDBJ whole genome shotgun (WGS) entry which is preliminary data.</text>
</comment>
<dbReference type="Pfam" id="PF14604">
    <property type="entry name" value="SH3_9"/>
    <property type="match status" value="1"/>
</dbReference>
<evidence type="ECO:0000256" key="2">
    <source>
        <dbReference type="ARBA" id="ARBA00005864"/>
    </source>
</evidence>
<evidence type="ECO:0000313" key="10">
    <source>
        <dbReference type="EMBL" id="KAK7063314.1"/>
    </source>
</evidence>
<accession>A0AAN8WF07</accession>
<feature type="region of interest" description="Disordered" evidence="7">
    <location>
        <begin position="583"/>
        <end position="640"/>
    </location>
</feature>
<dbReference type="SMART" id="SM00326">
    <property type="entry name" value="SH3"/>
    <property type="match status" value="1"/>
</dbReference>
<protein>
    <submittedName>
        <fullName evidence="10">Uncharacterized protein</fullName>
    </submittedName>
</protein>
<proteinExistence type="inferred from homology"/>
<dbReference type="InterPro" id="IPR001452">
    <property type="entry name" value="SH3_domain"/>
</dbReference>
<sequence>MKAIDVKSTYPNGISREVEMTQDDLDENDDVYVDSHEAVPFSSAVATCDKHGMLAKKTKGILRNMKNYHCVICNGMLYLYNKESDERQRKTIDLTGYMARVATGEDIRDQRKKDAAFEIVGPGKKTHTFIARTARDRGEWLGAFVRSIKAGRSKTLPAMRSLSGIIGNLSKDINEFSIPKSTLSTQKECERSGDEDFYYHDVAEEEVYEVIGPEGTVFGIPVENTEVTPTKLIHETSDETENQEDYDPVSPEDIPPPLPEVAPPCVQTMQKKPPERPPLPASMQNRVNLSTTRPLPDAPKDANYNSYDPGGIYCEIEEDSFENEPESTDVPRSFENVNQSASTVDGKKPRAVSADGLPKDTDSLSPTVSSRASTNSLVGSFSEEILMNLSDSNLSQHMPHKYTLRYANNRNQTPPKLPPKGIPYPPVDIDDCEYKVPASMLIDTEYQVPPNPIPTEVDDKKSVHETLGSVPPYSQMYQVPQSQTIVAVKSTNDDKKDAVIEKQSRPLSYLVSEKEDTLTNSKLKALTERFETKHTLGTKDVKDRPMTHGTSVKDMIARLNNNRGVEENDSIVKLKDLGTQATASTVKSQSGDDATKHVANSNSNSVEENRVGKPSLPPRPQNLPNISNTASKRPGDIENKDTLDIAEKITEADDYYETPEGNSFDSSSQENCIASTVDVTAPWLVKSDQSAITEPEKIGEWYVAKFAFVATIDQALSFSRGDLILVHEASGSSGWWKATIKGRSGVVPKEYLKKKDS</sequence>
<dbReference type="PANTHER" id="PTHR15129">
    <property type="entry name" value="SRC-ASSOCIATED ADAPTOR PROTEIN"/>
    <property type="match status" value="1"/>
</dbReference>
<dbReference type="Gene3D" id="2.30.29.30">
    <property type="entry name" value="Pleckstrin-homology domain (PH domain)/Phosphotyrosine-binding domain (PTB)"/>
    <property type="match status" value="1"/>
</dbReference>
<dbReference type="AlphaFoldDB" id="A0AAN8WF07"/>
<dbReference type="InterPro" id="IPR001849">
    <property type="entry name" value="PH_domain"/>
</dbReference>
<evidence type="ECO:0000259" key="9">
    <source>
        <dbReference type="PROSITE" id="PS50003"/>
    </source>
</evidence>
<evidence type="ECO:0000256" key="5">
    <source>
        <dbReference type="ARBA" id="ARBA00022553"/>
    </source>
</evidence>
<feature type="compositionally biased region" description="Polar residues" evidence="7">
    <location>
        <begin position="583"/>
        <end position="592"/>
    </location>
</feature>
<dbReference type="InterPro" id="IPR011993">
    <property type="entry name" value="PH-like_dom_sf"/>
</dbReference>
<evidence type="ECO:0000256" key="3">
    <source>
        <dbReference type="ARBA" id="ARBA00022443"/>
    </source>
</evidence>
<evidence type="ECO:0000256" key="7">
    <source>
        <dbReference type="SAM" id="MobiDB-lite"/>
    </source>
</evidence>
<organism evidence="10 11">
    <name type="scientific">Halocaridina rubra</name>
    <name type="common">Hawaiian red shrimp</name>
    <dbReference type="NCBI Taxonomy" id="373956"/>
    <lineage>
        <taxon>Eukaryota</taxon>
        <taxon>Metazoa</taxon>
        <taxon>Ecdysozoa</taxon>
        <taxon>Arthropoda</taxon>
        <taxon>Crustacea</taxon>
        <taxon>Multicrustacea</taxon>
        <taxon>Malacostraca</taxon>
        <taxon>Eumalacostraca</taxon>
        <taxon>Eucarida</taxon>
        <taxon>Decapoda</taxon>
        <taxon>Pleocyemata</taxon>
        <taxon>Caridea</taxon>
        <taxon>Atyoidea</taxon>
        <taxon>Atyidae</taxon>
        <taxon>Halocaridina</taxon>
    </lineage>
</organism>
<keyword evidence="5" id="KW-0597">Phosphoprotein</keyword>
<reference evidence="10 11" key="1">
    <citation type="submission" date="2023-11" db="EMBL/GenBank/DDBJ databases">
        <title>Halocaridina rubra genome assembly.</title>
        <authorList>
            <person name="Smith C."/>
        </authorList>
    </citation>
    <scope>NUCLEOTIDE SEQUENCE [LARGE SCALE GENOMIC DNA]</scope>
    <source>
        <strain evidence="10">EP-1</strain>
        <tissue evidence="10">Whole</tissue>
    </source>
</reference>